<keyword evidence="1" id="KW-0808">Transferase</keyword>
<evidence type="ECO:0000256" key="2">
    <source>
        <dbReference type="ARBA" id="ARBA00022741"/>
    </source>
</evidence>
<keyword evidence="3" id="KW-0418">Kinase</keyword>
<dbReference type="PROSITE" id="PS50011">
    <property type="entry name" value="PROTEIN_KINASE_DOM"/>
    <property type="match status" value="1"/>
</dbReference>
<feature type="compositionally biased region" description="Basic and acidic residues" evidence="7">
    <location>
        <begin position="417"/>
        <end position="428"/>
    </location>
</feature>
<dbReference type="InterPro" id="IPR008271">
    <property type="entry name" value="Ser/Thr_kinase_AS"/>
</dbReference>
<dbReference type="Proteomes" id="UP000664132">
    <property type="component" value="Unassembled WGS sequence"/>
</dbReference>
<keyword evidence="2 6" id="KW-0547">Nucleotide-binding</keyword>
<feature type="compositionally biased region" description="Low complexity" evidence="7">
    <location>
        <begin position="330"/>
        <end position="345"/>
    </location>
</feature>
<feature type="region of interest" description="Disordered" evidence="7">
    <location>
        <begin position="207"/>
        <end position="232"/>
    </location>
</feature>
<dbReference type="OrthoDB" id="1405469at2759"/>
<reference evidence="9" key="1">
    <citation type="submission" date="2021-02" db="EMBL/GenBank/DDBJ databases">
        <title>Genome sequence Cadophora malorum strain M34.</title>
        <authorList>
            <person name="Stefanovic E."/>
            <person name="Vu D."/>
            <person name="Scully C."/>
            <person name="Dijksterhuis J."/>
            <person name="Roader J."/>
            <person name="Houbraken J."/>
        </authorList>
    </citation>
    <scope>NUCLEOTIDE SEQUENCE</scope>
    <source>
        <strain evidence="9">M34</strain>
    </source>
</reference>
<dbReference type="PROSITE" id="PS00107">
    <property type="entry name" value="PROTEIN_KINASE_ATP"/>
    <property type="match status" value="1"/>
</dbReference>
<feature type="domain" description="Protein kinase" evidence="8">
    <location>
        <begin position="239"/>
        <end position="679"/>
    </location>
</feature>
<dbReference type="InterPro" id="IPR000719">
    <property type="entry name" value="Prot_kinase_dom"/>
</dbReference>
<dbReference type="Pfam" id="PF00069">
    <property type="entry name" value="Pkinase"/>
    <property type="match status" value="2"/>
</dbReference>
<proteinExistence type="inferred from homology"/>
<dbReference type="GO" id="GO:0004672">
    <property type="term" value="F:protein kinase activity"/>
    <property type="evidence" value="ECO:0007669"/>
    <property type="project" value="InterPro"/>
</dbReference>
<evidence type="ECO:0000313" key="10">
    <source>
        <dbReference type="Proteomes" id="UP000664132"/>
    </source>
</evidence>
<gene>
    <name evidence="9" type="ORF">IFR04_004887</name>
</gene>
<dbReference type="Gene3D" id="3.30.200.20">
    <property type="entry name" value="Phosphorylase Kinase, domain 1"/>
    <property type="match status" value="1"/>
</dbReference>
<accession>A0A8H7WC06</accession>
<dbReference type="Gene3D" id="1.10.510.10">
    <property type="entry name" value="Transferase(Phosphotransferase) domain 1"/>
    <property type="match status" value="1"/>
</dbReference>
<comment type="similarity">
    <text evidence="5">Belongs to the protein kinase superfamily. Ser/Thr protein kinase family. GCN2 subfamily.</text>
</comment>
<evidence type="ECO:0000256" key="3">
    <source>
        <dbReference type="ARBA" id="ARBA00022777"/>
    </source>
</evidence>
<dbReference type="PROSITE" id="PS00108">
    <property type="entry name" value="PROTEIN_KINASE_ST"/>
    <property type="match status" value="1"/>
</dbReference>
<dbReference type="InterPro" id="IPR011009">
    <property type="entry name" value="Kinase-like_dom_sf"/>
</dbReference>
<evidence type="ECO:0000256" key="5">
    <source>
        <dbReference type="ARBA" id="ARBA00037982"/>
    </source>
</evidence>
<comment type="caution">
    <text evidence="9">The sequence shown here is derived from an EMBL/GenBank/DDBJ whole genome shotgun (WGS) entry which is preliminary data.</text>
</comment>
<evidence type="ECO:0000256" key="4">
    <source>
        <dbReference type="ARBA" id="ARBA00022840"/>
    </source>
</evidence>
<dbReference type="SUPFAM" id="SSF56112">
    <property type="entry name" value="Protein kinase-like (PK-like)"/>
    <property type="match status" value="1"/>
</dbReference>
<name>A0A8H7WC06_9HELO</name>
<feature type="region of interest" description="Disordered" evidence="7">
    <location>
        <begin position="1"/>
        <end position="47"/>
    </location>
</feature>
<feature type="binding site" evidence="6">
    <location>
        <position position="268"/>
    </location>
    <ligand>
        <name>ATP</name>
        <dbReference type="ChEBI" id="CHEBI:30616"/>
    </ligand>
</feature>
<keyword evidence="4 6" id="KW-0067">ATP-binding</keyword>
<feature type="region of interest" description="Disordered" evidence="7">
    <location>
        <begin position="318"/>
        <end position="347"/>
    </location>
</feature>
<dbReference type="AlphaFoldDB" id="A0A8H7WC06"/>
<evidence type="ECO:0000256" key="7">
    <source>
        <dbReference type="SAM" id="MobiDB-lite"/>
    </source>
</evidence>
<dbReference type="GO" id="GO:0005634">
    <property type="term" value="C:nucleus"/>
    <property type="evidence" value="ECO:0007669"/>
    <property type="project" value="TreeGrafter"/>
</dbReference>
<protein>
    <recommendedName>
        <fullName evidence="8">Protein kinase domain-containing protein</fullName>
    </recommendedName>
</protein>
<dbReference type="PANTHER" id="PTHR11042">
    <property type="entry name" value="EUKARYOTIC TRANSLATION INITIATION FACTOR 2-ALPHA KINASE EIF2-ALPHA KINASE -RELATED"/>
    <property type="match status" value="1"/>
</dbReference>
<evidence type="ECO:0000259" key="8">
    <source>
        <dbReference type="PROSITE" id="PS50011"/>
    </source>
</evidence>
<dbReference type="InterPro" id="IPR017441">
    <property type="entry name" value="Protein_kinase_ATP_BS"/>
</dbReference>
<feature type="compositionally biased region" description="Polar residues" evidence="7">
    <location>
        <begin position="1"/>
        <end position="16"/>
    </location>
</feature>
<dbReference type="GO" id="GO:0005524">
    <property type="term" value="F:ATP binding"/>
    <property type="evidence" value="ECO:0007669"/>
    <property type="project" value="UniProtKB-UniRule"/>
</dbReference>
<dbReference type="EMBL" id="JAFJYH010000056">
    <property type="protein sequence ID" value="KAG4422028.1"/>
    <property type="molecule type" value="Genomic_DNA"/>
</dbReference>
<keyword evidence="10" id="KW-1185">Reference proteome</keyword>
<evidence type="ECO:0000313" key="9">
    <source>
        <dbReference type="EMBL" id="KAG4422028.1"/>
    </source>
</evidence>
<feature type="compositionally biased region" description="Basic and acidic residues" evidence="7">
    <location>
        <begin position="22"/>
        <end position="36"/>
    </location>
</feature>
<evidence type="ECO:0000256" key="6">
    <source>
        <dbReference type="PROSITE-ProRule" id="PRU10141"/>
    </source>
</evidence>
<organism evidence="9 10">
    <name type="scientific">Cadophora malorum</name>
    <dbReference type="NCBI Taxonomy" id="108018"/>
    <lineage>
        <taxon>Eukaryota</taxon>
        <taxon>Fungi</taxon>
        <taxon>Dikarya</taxon>
        <taxon>Ascomycota</taxon>
        <taxon>Pezizomycotina</taxon>
        <taxon>Leotiomycetes</taxon>
        <taxon>Helotiales</taxon>
        <taxon>Ploettnerulaceae</taxon>
        <taxon>Cadophora</taxon>
    </lineage>
</organism>
<sequence>MSSRFWASSEDLSVDSSAGGLDDSRDDDRERQHHESSGNADNVDQNGDVGTLARLMTSDLSRPTLQPSQHTTFFYLSLIEARCKRQATAFINRQRPPADHLSEEHPEVCTLAKSIFADVRRDLARAGMLPEEFAGRHIPELQSYLSSFDTAISNIATRKTSDMSALPIVSFADTESLPFISGVSALEQSQDYSNALVRQDLRMVGPDRRHQGDQSPFSLLHPGGSTSGNISESRYDKDYQQLLKLGSGGFGSVYLARYYLDNRSYAVKQIVVPAEKFLGAAGRAKLDQVLAEARSLAQLDHHNIVRYYHTWVEERVRTSSKNADGDETDSSSSSDSGPRPDSLDPITQGVHSIQLGLERSLFKEIKRDRKRASSTVAEESRDYIVFEASESSKPVSGYKSAFRQPGEIDSDDEDSDDGRNDSTEEIPRSDIPNEVTLYSGIEKDLVLHISMFPYPLSLDDFIWGSAAEKFSGQGPPRHCFHILPTIRLLLAILDGTEYLHRKGFIHRDLKPPNIFLSILEPSEPERHHFINISDCKECGTWGQAIYVCPHIGDFGLIHDLKIVDQDPLATPPRKQAALEPFPFSTVASQQVGTKFYCPPKVPKESPICPKLDVYSFGIITFEMIFKFGTRTERQHVLSNLRNGDYPKQFEHHSLAEGIKSMLCEDRDKRWDCPQVRKWLNSKLQEECDR</sequence>
<dbReference type="GO" id="GO:0005737">
    <property type="term" value="C:cytoplasm"/>
    <property type="evidence" value="ECO:0007669"/>
    <property type="project" value="TreeGrafter"/>
</dbReference>
<feature type="region of interest" description="Disordered" evidence="7">
    <location>
        <begin position="395"/>
        <end position="431"/>
    </location>
</feature>
<dbReference type="SMART" id="SM00220">
    <property type="entry name" value="S_TKc"/>
    <property type="match status" value="1"/>
</dbReference>
<evidence type="ECO:0000256" key="1">
    <source>
        <dbReference type="ARBA" id="ARBA00022679"/>
    </source>
</evidence>
<dbReference type="InterPro" id="IPR050339">
    <property type="entry name" value="CC_SR_Kinase"/>
</dbReference>